<dbReference type="HAMAP" id="MF_00500">
    <property type="entry name" value="Ribosomal_bS20"/>
    <property type="match status" value="1"/>
</dbReference>
<feature type="region of interest" description="Disordered" evidence="6">
    <location>
        <begin position="50"/>
        <end position="69"/>
    </location>
</feature>
<keyword evidence="8" id="KW-1185">Reference proteome</keyword>
<sequence>MALHLASRSVLAARALPHLPNRVAVGARLPAPAVSALHHRRPLALVVRASAEDEEGAPKKEKKPKKKIASPVKRAMLAEERRRYNKSRKSCCATRIKKVIIFSNSKTAPTAEATADDMVTVEKLVNEAYRDIDKAVTRGILHQNTADRRKKRVAKYKRMVAMAAGLFTPTPEHPDYKKFLRMKEVAARKKQAAPAQQ</sequence>
<evidence type="ECO:0000256" key="6">
    <source>
        <dbReference type="SAM" id="MobiDB-lite"/>
    </source>
</evidence>
<accession>A0ABQ7G2C9</accession>
<evidence type="ECO:0000256" key="5">
    <source>
        <dbReference type="ARBA" id="ARBA00023274"/>
    </source>
</evidence>
<keyword evidence="2" id="KW-0699">rRNA-binding</keyword>
<protein>
    <recommendedName>
        <fullName evidence="9">30S ribosomal protein S20, chloroplastic</fullName>
    </recommendedName>
</protein>
<gene>
    <name evidence="7" type="ORF">DUNSADRAFT_17120</name>
</gene>
<evidence type="ECO:0000313" key="7">
    <source>
        <dbReference type="EMBL" id="KAF5828758.1"/>
    </source>
</evidence>
<dbReference type="InterPro" id="IPR002583">
    <property type="entry name" value="Ribosomal_bS20"/>
</dbReference>
<dbReference type="EMBL" id="MU070251">
    <property type="protein sequence ID" value="KAF5828758.1"/>
    <property type="molecule type" value="Genomic_DNA"/>
</dbReference>
<proteinExistence type="inferred from homology"/>
<dbReference type="Gene3D" id="1.20.58.110">
    <property type="entry name" value="Ribosomal protein S20"/>
    <property type="match status" value="1"/>
</dbReference>
<comment type="caution">
    <text evidence="7">The sequence shown here is derived from an EMBL/GenBank/DDBJ whole genome shotgun (WGS) entry which is preliminary data.</text>
</comment>
<evidence type="ECO:0008006" key="9">
    <source>
        <dbReference type="Google" id="ProtNLM"/>
    </source>
</evidence>
<evidence type="ECO:0000256" key="2">
    <source>
        <dbReference type="ARBA" id="ARBA00022730"/>
    </source>
</evidence>
<reference evidence="7" key="1">
    <citation type="submission" date="2017-08" db="EMBL/GenBank/DDBJ databases">
        <authorList>
            <person name="Polle J.E."/>
            <person name="Barry K."/>
            <person name="Cushman J."/>
            <person name="Schmutz J."/>
            <person name="Tran D."/>
            <person name="Hathwaick L.T."/>
            <person name="Yim W.C."/>
            <person name="Jenkins J."/>
            <person name="Mckie-Krisberg Z.M."/>
            <person name="Prochnik S."/>
            <person name="Lindquist E."/>
            <person name="Dockter R.B."/>
            <person name="Adam C."/>
            <person name="Molina H."/>
            <person name="Bunkerborg J."/>
            <person name="Jin E."/>
            <person name="Buchheim M."/>
            <person name="Magnuson J."/>
        </authorList>
    </citation>
    <scope>NUCLEOTIDE SEQUENCE</scope>
    <source>
        <strain evidence="7">CCAP 19/18</strain>
    </source>
</reference>
<dbReference type="PANTHER" id="PTHR33398:SF1">
    <property type="entry name" value="SMALL RIBOSOMAL SUBUNIT PROTEIN BS20C"/>
    <property type="match status" value="1"/>
</dbReference>
<organism evidence="7 8">
    <name type="scientific">Dunaliella salina</name>
    <name type="common">Green alga</name>
    <name type="synonym">Protococcus salinus</name>
    <dbReference type="NCBI Taxonomy" id="3046"/>
    <lineage>
        <taxon>Eukaryota</taxon>
        <taxon>Viridiplantae</taxon>
        <taxon>Chlorophyta</taxon>
        <taxon>core chlorophytes</taxon>
        <taxon>Chlorophyceae</taxon>
        <taxon>CS clade</taxon>
        <taxon>Chlamydomonadales</taxon>
        <taxon>Dunaliellaceae</taxon>
        <taxon>Dunaliella</taxon>
    </lineage>
</organism>
<evidence type="ECO:0000256" key="4">
    <source>
        <dbReference type="ARBA" id="ARBA00022980"/>
    </source>
</evidence>
<comment type="similarity">
    <text evidence="1">Belongs to the bacterial ribosomal protein bS20 family.</text>
</comment>
<keyword evidence="4" id="KW-0689">Ribosomal protein</keyword>
<dbReference type="PANTHER" id="PTHR33398">
    <property type="entry name" value="30S RIBOSOMAL PROTEIN S20"/>
    <property type="match status" value="1"/>
</dbReference>
<evidence type="ECO:0000256" key="3">
    <source>
        <dbReference type="ARBA" id="ARBA00022884"/>
    </source>
</evidence>
<dbReference type="InterPro" id="IPR036510">
    <property type="entry name" value="Ribosomal_bS20_sf"/>
</dbReference>
<keyword evidence="3" id="KW-0694">RNA-binding</keyword>
<dbReference type="NCBIfam" id="TIGR00029">
    <property type="entry name" value="S20"/>
    <property type="match status" value="1"/>
</dbReference>
<evidence type="ECO:0000256" key="1">
    <source>
        <dbReference type="ARBA" id="ARBA00007634"/>
    </source>
</evidence>
<dbReference type="Proteomes" id="UP000815325">
    <property type="component" value="Unassembled WGS sequence"/>
</dbReference>
<dbReference type="Pfam" id="PF01649">
    <property type="entry name" value="Ribosomal_S20p"/>
    <property type="match status" value="1"/>
</dbReference>
<keyword evidence="5" id="KW-0687">Ribonucleoprotein</keyword>
<evidence type="ECO:0000313" key="8">
    <source>
        <dbReference type="Proteomes" id="UP000815325"/>
    </source>
</evidence>
<dbReference type="SUPFAM" id="SSF46992">
    <property type="entry name" value="Ribosomal protein S20"/>
    <property type="match status" value="1"/>
</dbReference>
<name>A0ABQ7G2C9_DUNSA</name>